<reference evidence="2 3" key="1">
    <citation type="submission" date="2023-01" db="EMBL/GenBank/DDBJ databases">
        <title>Analysis of 21 Apiospora genomes using comparative genomics revels a genus with tremendous synthesis potential of carbohydrate active enzymes and secondary metabolites.</title>
        <authorList>
            <person name="Sorensen T."/>
        </authorList>
    </citation>
    <scope>NUCLEOTIDE SEQUENCE [LARGE SCALE GENOMIC DNA]</scope>
    <source>
        <strain evidence="2 3">CBS 24483</strain>
    </source>
</reference>
<dbReference type="RefSeq" id="XP_066696299.1">
    <property type="nucleotide sequence ID" value="XM_066846808.1"/>
</dbReference>
<dbReference type="InterPro" id="IPR036623">
    <property type="entry name" value="Hemimethylated_DNA-bd_sf"/>
</dbReference>
<dbReference type="Pfam" id="PF08755">
    <property type="entry name" value="YccV-like"/>
    <property type="match status" value="1"/>
</dbReference>
<dbReference type="SUPFAM" id="SSF81383">
    <property type="entry name" value="F-box domain"/>
    <property type="match status" value="1"/>
</dbReference>
<comment type="caution">
    <text evidence="2">The sequence shown here is derived from an EMBL/GenBank/DDBJ whole genome shotgun (WGS) entry which is preliminary data.</text>
</comment>
<dbReference type="InterPro" id="IPR011722">
    <property type="entry name" value="Hemimethylated_DNA-bd_dom"/>
</dbReference>
<protein>
    <submittedName>
        <fullName evidence="2">YccV-like-domain-containing protein</fullName>
    </submittedName>
</protein>
<dbReference type="Gene3D" id="2.30.30.390">
    <property type="entry name" value="Hemimethylated DNA-binding domain"/>
    <property type="match status" value="1"/>
</dbReference>
<dbReference type="EMBL" id="JAQQWE010000007">
    <property type="protein sequence ID" value="KAK7946265.1"/>
    <property type="molecule type" value="Genomic_DNA"/>
</dbReference>
<evidence type="ECO:0000313" key="2">
    <source>
        <dbReference type="EMBL" id="KAK7946265.1"/>
    </source>
</evidence>
<keyword evidence="3" id="KW-1185">Reference proteome</keyword>
<dbReference type="Gene3D" id="1.20.1280.50">
    <property type="match status" value="1"/>
</dbReference>
<dbReference type="PANTHER" id="PTHR31350">
    <property type="entry name" value="SI:DKEY-261L7.2"/>
    <property type="match status" value="1"/>
</dbReference>
<evidence type="ECO:0000313" key="3">
    <source>
        <dbReference type="Proteomes" id="UP001391051"/>
    </source>
</evidence>
<dbReference type="GeneID" id="92079870"/>
<dbReference type="InterPro" id="IPR001810">
    <property type="entry name" value="F-box_dom"/>
</dbReference>
<feature type="domain" description="F-box" evidence="1">
    <location>
        <begin position="5"/>
        <end position="51"/>
    </location>
</feature>
<dbReference type="SMART" id="SM00992">
    <property type="entry name" value="YccV-like"/>
    <property type="match status" value="1"/>
</dbReference>
<dbReference type="PROSITE" id="PS50181">
    <property type="entry name" value="FBOX"/>
    <property type="match status" value="1"/>
</dbReference>
<organism evidence="2 3">
    <name type="scientific">Apiospora aurea</name>
    <dbReference type="NCBI Taxonomy" id="335848"/>
    <lineage>
        <taxon>Eukaryota</taxon>
        <taxon>Fungi</taxon>
        <taxon>Dikarya</taxon>
        <taxon>Ascomycota</taxon>
        <taxon>Pezizomycotina</taxon>
        <taxon>Sordariomycetes</taxon>
        <taxon>Xylariomycetidae</taxon>
        <taxon>Amphisphaeriales</taxon>
        <taxon>Apiosporaceae</taxon>
        <taxon>Apiospora</taxon>
    </lineage>
</organism>
<gene>
    <name evidence="2" type="ORF">PG986_010586</name>
</gene>
<dbReference type="Pfam" id="PF12937">
    <property type="entry name" value="F-box-like"/>
    <property type="match status" value="1"/>
</dbReference>
<name>A0ABR1Q2P6_9PEZI</name>
<dbReference type="Proteomes" id="UP001391051">
    <property type="component" value="Unassembled WGS sequence"/>
</dbReference>
<dbReference type="InterPro" id="IPR036047">
    <property type="entry name" value="F-box-like_dom_sf"/>
</dbReference>
<evidence type="ECO:0000259" key="1">
    <source>
        <dbReference type="PROSITE" id="PS50181"/>
    </source>
</evidence>
<proteinExistence type="predicted"/>
<accession>A0ABR1Q2P6</accession>
<dbReference type="InterPro" id="IPR032698">
    <property type="entry name" value="SirB1_N"/>
</dbReference>
<dbReference type="NCBIfam" id="TIGR02097">
    <property type="entry name" value="yccV"/>
    <property type="match status" value="1"/>
</dbReference>
<sequence>MATTEQPLDRLPDELLLSIASHLPPAEALAFSLTNERHNRIVGESLRWRKRCLSGWRYGRAPRYRPTLVKNFPLVEPWRQLFETRQATDKKAEAIFDGLLQSQQGRIRKMEEIAALGYDVKDLLVRWQDETPDDADDVLARRFYASAILDLIHRTIAIDIWTRLAKRDLKIKLTEALGAYDLFVLNGKWGDIEDIHEELDKIADDIPGYCGLLEWKVYNKKERALKIAHFLRERNMLGNPDGTAYHDLRNNFLSMALFAPPHTSLPLQSVAIYCAVAQRLDINAQPSNYPGHVYAVVDGPWTSRDEDGQFISELADDIPLRSSGSAHTTGQRIYLDPFNSAHEVAAIHLARGLQDRRLLAGQVAALMGPTSVAEATRRAGRNILRSAQSAFHEDGGPLAYETATYVGLWNAVLLGDGQVRTRENALEQSRMYAAPLLERLLRHFPQEIGLAEKLYASLFPRDNGEGSSNQEPHPMDPSEEIAAFRAADDQPRTSKRRPTAEDGSDIIKYRVGQYFEHRRYQYEGIVTGWDETCKMPEAWIQQMRVDELEDGRNQPFYHIIDTHRNARYVAQENILPLTEEPTGDLITKIAGRYFKRWDSEACVFVSNLKEEYPED</sequence>
<dbReference type="SUPFAM" id="SSF141255">
    <property type="entry name" value="YccV-like"/>
    <property type="match status" value="1"/>
</dbReference>
<dbReference type="PANTHER" id="PTHR31350:SF27">
    <property type="entry name" value="HEMIMETHYLATED DNA-BINDING DOMAIN-CONTAINING PROTEIN"/>
    <property type="match status" value="1"/>
</dbReference>
<dbReference type="Pfam" id="PF13369">
    <property type="entry name" value="Transglut_core2"/>
    <property type="match status" value="1"/>
</dbReference>